<protein>
    <recommendedName>
        <fullName evidence="4">YD repeat protein</fullName>
    </recommendedName>
</protein>
<keyword evidence="1" id="KW-1133">Transmembrane helix</keyword>
<evidence type="ECO:0000313" key="2">
    <source>
        <dbReference type="EMBL" id="RMQ42301.1"/>
    </source>
</evidence>
<keyword evidence="1" id="KW-0812">Transmembrane</keyword>
<dbReference type="EMBL" id="RBRE01000083">
    <property type="protein sequence ID" value="RMQ42301.1"/>
    <property type="molecule type" value="Genomic_DNA"/>
</dbReference>
<name>A0A3M4LMT3_PSECI</name>
<keyword evidence="1" id="KW-0472">Membrane</keyword>
<feature type="transmembrane region" description="Helical" evidence="1">
    <location>
        <begin position="224"/>
        <end position="249"/>
    </location>
</feature>
<dbReference type="NCBIfam" id="TIGR03696">
    <property type="entry name" value="Rhs_assc_core"/>
    <property type="match status" value="1"/>
</dbReference>
<comment type="caution">
    <text evidence="2">The sequence shown here is derived from an EMBL/GenBank/DDBJ whole genome shotgun (WGS) entry which is preliminary data.</text>
</comment>
<dbReference type="InterPro" id="IPR022385">
    <property type="entry name" value="Rhs_assc_core"/>
</dbReference>
<feature type="transmembrane region" description="Helical" evidence="1">
    <location>
        <begin position="189"/>
        <end position="212"/>
    </location>
</feature>
<sequence length="335" mass="36256">MQIVQAVLLLQWLPVMPHRTVLCRYTYDPLDRLATRTPTNDAFTRSFYRAERLATEIQGAEQRSFLHREHQLLALHTLAGKRPIATLAATDQHHSVLNTATSGQSTLIAYAPFGHREPIRHLPGFNGEQPDPLTGHYLLGKGYRAYNPVLMRFNSPDSLSPFGEGGLNPYAYCLGDPVNRLDPTGHVPWQLLVGVGLTITSFLISGGALFPSLPFMLSMQAAQVGFVSAGSLSTIVAGTSGVAVAVLGITRTVLGELVPDSPLLEPLGWITLALGIVSSATRIGSIIAARNPQNLTDIQNVAVPRLISRRSIPLDSFDASPRLSSAIDIRRTSVL</sequence>
<evidence type="ECO:0000256" key="1">
    <source>
        <dbReference type="SAM" id="Phobius"/>
    </source>
</evidence>
<feature type="transmembrane region" description="Helical" evidence="1">
    <location>
        <begin position="269"/>
        <end position="289"/>
    </location>
</feature>
<organism evidence="2 3">
    <name type="scientific">Pseudomonas cichorii</name>
    <dbReference type="NCBI Taxonomy" id="36746"/>
    <lineage>
        <taxon>Bacteria</taxon>
        <taxon>Pseudomonadati</taxon>
        <taxon>Pseudomonadota</taxon>
        <taxon>Gammaproteobacteria</taxon>
        <taxon>Pseudomonadales</taxon>
        <taxon>Pseudomonadaceae</taxon>
        <taxon>Pseudomonas</taxon>
    </lineage>
</organism>
<evidence type="ECO:0000313" key="3">
    <source>
        <dbReference type="Proteomes" id="UP000277236"/>
    </source>
</evidence>
<accession>A0A3M4LMT3</accession>
<proteinExistence type="predicted"/>
<dbReference type="AlphaFoldDB" id="A0A3M4LMT3"/>
<reference evidence="2 3" key="1">
    <citation type="submission" date="2018-08" db="EMBL/GenBank/DDBJ databases">
        <title>Recombination of ecologically and evolutionarily significant loci maintains genetic cohesion in the Pseudomonas syringae species complex.</title>
        <authorList>
            <person name="Dillon M."/>
            <person name="Thakur S."/>
            <person name="Almeida R.N.D."/>
            <person name="Weir B.S."/>
            <person name="Guttman D.S."/>
        </authorList>
    </citation>
    <scope>NUCLEOTIDE SEQUENCE [LARGE SCALE GENOMIC DNA]</scope>
    <source>
        <strain evidence="2 3">ICMP 3353</strain>
    </source>
</reference>
<dbReference type="Proteomes" id="UP000277236">
    <property type="component" value="Unassembled WGS sequence"/>
</dbReference>
<dbReference type="SUPFAM" id="SSF56399">
    <property type="entry name" value="ADP-ribosylation"/>
    <property type="match status" value="1"/>
</dbReference>
<dbReference type="Gene3D" id="2.180.10.10">
    <property type="entry name" value="RHS repeat-associated core"/>
    <property type="match status" value="1"/>
</dbReference>
<gene>
    <name evidence="2" type="ORF">ALQ04_01036</name>
</gene>
<evidence type="ECO:0008006" key="4">
    <source>
        <dbReference type="Google" id="ProtNLM"/>
    </source>
</evidence>